<comment type="caution">
    <text evidence="1">The sequence shown here is derived from an EMBL/GenBank/DDBJ whole genome shotgun (WGS) entry which is preliminary data.</text>
</comment>
<dbReference type="Proteomes" id="UP000789405">
    <property type="component" value="Unassembled WGS sequence"/>
</dbReference>
<proteinExistence type="predicted"/>
<feature type="non-terminal residue" evidence="1">
    <location>
        <position position="42"/>
    </location>
</feature>
<evidence type="ECO:0000313" key="2">
    <source>
        <dbReference type="Proteomes" id="UP000789405"/>
    </source>
</evidence>
<reference evidence="1" key="1">
    <citation type="submission" date="2021-06" db="EMBL/GenBank/DDBJ databases">
        <authorList>
            <person name="Kallberg Y."/>
            <person name="Tangrot J."/>
            <person name="Rosling A."/>
        </authorList>
    </citation>
    <scope>NUCLEOTIDE SEQUENCE</scope>
    <source>
        <strain evidence="1">MA453B</strain>
    </source>
</reference>
<accession>A0A9N9JKQ5</accession>
<protein>
    <submittedName>
        <fullName evidence="1">7521_t:CDS:1</fullName>
    </submittedName>
</protein>
<keyword evidence="2" id="KW-1185">Reference proteome</keyword>
<gene>
    <name evidence="1" type="ORF">DERYTH_LOCUS20554</name>
</gene>
<sequence>MVEAIPQNACLSIPDPCQACICGCKEHEPENECTATTRCASS</sequence>
<dbReference type="AlphaFoldDB" id="A0A9N9JKQ5"/>
<name>A0A9N9JKQ5_9GLOM</name>
<organism evidence="1 2">
    <name type="scientific">Dentiscutata erythropus</name>
    <dbReference type="NCBI Taxonomy" id="1348616"/>
    <lineage>
        <taxon>Eukaryota</taxon>
        <taxon>Fungi</taxon>
        <taxon>Fungi incertae sedis</taxon>
        <taxon>Mucoromycota</taxon>
        <taxon>Glomeromycotina</taxon>
        <taxon>Glomeromycetes</taxon>
        <taxon>Diversisporales</taxon>
        <taxon>Gigasporaceae</taxon>
        <taxon>Dentiscutata</taxon>
    </lineage>
</organism>
<dbReference type="EMBL" id="CAJVPY010024421">
    <property type="protein sequence ID" value="CAG8786676.1"/>
    <property type="molecule type" value="Genomic_DNA"/>
</dbReference>
<evidence type="ECO:0000313" key="1">
    <source>
        <dbReference type="EMBL" id="CAG8786676.1"/>
    </source>
</evidence>